<dbReference type="Gene3D" id="3.30.420.150">
    <property type="entry name" value="Exopolyphosphatase. Domain 2"/>
    <property type="match status" value="1"/>
</dbReference>
<keyword evidence="6" id="KW-1185">Reference proteome</keyword>
<keyword evidence="2" id="KW-0378">Hydrolase</keyword>
<dbReference type="AlphaFoldDB" id="A0A0P6YJI9"/>
<feature type="domain" description="Ppx/GppA phosphatase C-terminal" evidence="4">
    <location>
        <begin position="316"/>
        <end position="470"/>
    </location>
</feature>
<evidence type="ECO:0000259" key="3">
    <source>
        <dbReference type="Pfam" id="PF02541"/>
    </source>
</evidence>
<dbReference type="STRING" id="70996.SE18_16600"/>
<dbReference type="InterPro" id="IPR048950">
    <property type="entry name" value="Ppx_GppA_C"/>
</dbReference>
<comment type="caution">
    <text evidence="5">The sequence shown here is derived from an EMBL/GenBank/DDBJ whole genome shotgun (WGS) entry which is preliminary data.</text>
</comment>
<dbReference type="Pfam" id="PF21447">
    <property type="entry name" value="Ppx-GppA_III"/>
    <property type="match status" value="1"/>
</dbReference>
<dbReference type="PIRSF" id="PIRSF001267">
    <property type="entry name" value="Pyrophosphatase_GppA_Ppx"/>
    <property type="match status" value="1"/>
</dbReference>
<protein>
    <submittedName>
        <fullName evidence="5">Exopolyphosphatase</fullName>
    </submittedName>
</protein>
<dbReference type="InterPro" id="IPR043129">
    <property type="entry name" value="ATPase_NBD"/>
</dbReference>
<dbReference type="PANTHER" id="PTHR30005">
    <property type="entry name" value="EXOPOLYPHOSPHATASE"/>
    <property type="match status" value="1"/>
</dbReference>
<dbReference type="Proteomes" id="UP000050277">
    <property type="component" value="Unassembled WGS sequence"/>
</dbReference>
<name>A0A0P6YJI9_9CHLR</name>
<dbReference type="Pfam" id="PF02541">
    <property type="entry name" value="Ppx-GppA"/>
    <property type="match status" value="1"/>
</dbReference>
<dbReference type="PATRIC" id="fig|70996.4.peg.190"/>
<dbReference type="Gene3D" id="3.30.420.40">
    <property type="match status" value="1"/>
</dbReference>
<feature type="domain" description="Ppx/GppA phosphatase N-terminal" evidence="3">
    <location>
        <begin position="19"/>
        <end position="305"/>
    </location>
</feature>
<organism evidence="5 6">
    <name type="scientific">Herpetosiphon geysericola</name>
    <dbReference type="NCBI Taxonomy" id="70996"/>
    <lineage>
        <taxon>Bacteria</taxon>
        <taxon>Bacillati</taxon>
        <taxon>Chloroflexota</taxon>
        <taxon>Chloroflexia</taxon>
        <taxon>Herpetosiphonales</taxon>
        <taxon>Herpetosiphonaceae</taxon>
        <taxon>Herpetosiphon</taxon>
    </lineage>
</organism>
<gene>
    <name evidence="5" type="ORF">SE18_16600</name>
</gene>
<evidence type="ECO:0000259" key="4">
    <source>
        <dbReference type="Pfam" id="PF21447"/>
    </source>
</evidence>
<evidence type="ECO:0000313" key="5">
    <source>
        <dbReference type="EMBL" id="KPL85295.1"/>
    </source>
</evidence>
<dbReference type="PANTHER" id="PTHR30005:SF0">
    <property type="entry name" value="RETROGRADE REGULATION PROTEIN 2"/>
    <property type="match status" value="1"/>
</dbReference>
<evidence type="ECO:0000313" key="6">
    <source>
        <dbReference type="Proteomes" id="UP000050277"/>
    </source>
</evidence>
<proteinExistence type="inferred from homology"/>
<dbReference type="InterPro" id="IPR030673">
    <property type="entry name" value="PyroPPase_GppA_Ppx"/>
</dbReference>
<dbReference type="Gene3D" id="1.10.3210.10">
    <property type="entry name" value="Hypothetical protein af1432"/>
    <property type="match status" value="1"/>
</dbReference>
<reference evidence="5 6" key="1">
    <citation type="submission" date="2015-07" db="EMBL/GenBank/DDBJ databases">
        <title>Whole genome sequence of Herpetosiphon geysericola DSM 7119.</title>
        <authorList>
            <person name="Hemp J."/>
            <person name="Ward L.M."/>
            <person name="Pace L.A."/>
            <person name="Fischer W.W."/>
        </authorList>
    </citation>
    <scope>NUCLEOTIDE SEQUENCE [LARGE SCALE GENOMIC DNA]</scope>
    <source>
        <strain evidence="5 6">DSM 7119</strain>
    </source>
</reference>
<sequence>MTQHVGIIDLGSNTARMIVVQYQPHHSFKLVEEVKENVRLAHNVGPDNQLQAQPIAKALETLRMFGNFCRAMGVNEVVAVATSAVRDAANQTSFLAQVKEETGLDLRVLSGDEEAYYSYLGMINTLGVSNGFMFDIGGGSVELALVRGRGLANTTSLPLGTVRLTEQILRSDTPSKAELKALDRHVDEALAGLDWFRPQGSKLPLIGVGGTVRNLAKLEQRAQRYPLDIVHGYTMSLQRVDEWASRLSKLNRNEREQLEGLNNDRADVITAGVLLIQALMQRCGADSLWICGHGLRDGIFYEHFLRGSQPPLLSDVRQFSVANLARIYGYNVLHVAKVRELSLSLFDQLQSLHGYGAWERELLEATSMVHDIGVAVNFYDHHKHGLYLILNSMLNGYTHREMAMIGLLTRHHRKGGVTDAGLGGVLAEGDLERLGKLSALLRIAEYLERSKSQVVQGVDCKIEKQQVRISVQAVGDASIEIWDANRKTNLFRKAYGVEVVIE</sequence>
<dbReference type="RefSeq" id="WP_054535578.1">
    <property type="nucleotide sequence ID" value="NZ_LGKP01000025.1"/>
</dbReference>
<dbReference type="GO" id="GO:0016462">
    <property type="term" value="F:pyrophosphatase activity"/>
    <property type="evidence" value="ECO:0007669"/>
    <property type="project" value="TreeGrafter"/>
</dbReference>
<dbReference type="InterPro" id="IPR003695">
    <property type="entry name" value="Ppx_GppA_N"/>
</dbReference>
<dbReference type="SUPFAM" id="SSF53067">
    <property type="entry name" value="Actin-like ATPase domain"/>
    <property type="match status" value="2"/>
</dbReference>
<dbReference type="OrthoDB" id="9807195at2"/>
<comment type="similarity">
    <text evidence="1">Belongs to the GppA/Ppx family.</text>
</comment>
<dbReference type="InterPro" id="IPR050273">
    <property type="entry name" value="GppA/Ppx_hydrolase"/>
</dbReference>
<accession>A0A0P6YJI9</accession>
<dbReference type="EMBL" id="LGKP01000025">
    <property type="protein sequence ID" value="KPL85295.1"/>
    <property type="molecule type" value="Genomic_DNA"/>
</dbReference>
<dbReference type="SUPFAM" id="SSF109604">
    <property type="entry name" value="HD-domain/PDEase-like"/>
    <property type="match status" value="1"/>
</dbReference>
<evidence type="ECO:0000256" key="1">
    <source>
        <dbReference type="ARBA" id="ARBA00007125"/>
    </source>
</evidence>
<evidence type="ECO:0000256" key="2">
    <source>
        <dbReference type="ARBA" id="ARBA00022801"/>
    </source>
</evidence>
<dbReference type="CDD" id="cd24052">
    <property type="entry name" value="ASKHA_NBD_HpPPX-GppA-like"/>
    <property type="match status" value="1"/>
</dbReference>